<dbReference type="GO" id="GO:0042597">
    <property type="term" value="C:periplasmic space"/>
    <property type="evidence" value="ECO:0007669"/>
    <property type="project" value="UniProtKB-SubCell"/>
</dbReference>
<dbReference type="AlphaFoldDB" id="A0A1B0ZVD3"/>
<dbReference type="PANTHER" id="PTHR43649">
    <property type="entry name" value="ARABINOSE-BINDING PROTEIN-RELATED"/>
    <property type="match status" value="1"/>
</dbReference>
<name>A0A1B0ZVD3_9RHOB</name>
<protein>
    <recommendedName>
        <fullName evidence="6">Probable sugar-binding periplasmic protein</fullName>
    </recommendedName>
</protein>
<organism evidence="8 9">
    <name type="scientific">Phaeobacter gallaeciensis</name>
    <dbReference type="NCBI Taxonomy" id="60890"/>
    <lineage>
        <taxon>Bacteria</taxon>
        <taxon>Pseudomonadati</taxon>
        <taxon>Pseudomonadota</taxon>
        <taxon>Alphaproteobacteria</taxon>
        <taxon>Rhodobacterales</taxon>
        <taxon>Roseobacteraceae</taxon>
        <taxon>Phaeobacter</taxon>
    </lineage>
</organism>
<evidence type="ECO:0000313" key="9">
    <source>
        <dbReference type="Proteomes" id="UP000092565"/>
    </source>
</evidence>
<evidence type="ECO:0000256" key="3">
    <source>
        <dbReference type="ARBA" id="ARBA00022448"/>
    </source>
</evidence>
<accession>A0A1B0ZVD3</accession>
<dbReference type="InterPro" id="IPR006059">
    <property type="entry name" value="SBP"/>
</dbReference>
<dbReference type="PANTHER" id="PTHR43649:SF28">
    <property type="entry name" value="BINDING PROTEIN COMPONENT OF ABC SUGAR TRANSPORTER-RELATED"/>
    <property type="match status" value="1"/>
</dbReference>
<evidence type="ECO:0000256" key="4">
    <source>
        <dbReference type="ARBA" id="ARBA00022729"/>
    </source>
</evidence>
<keyword evidence="9" id="KW-1185">Reference proteome</keyword>
<keyword evidence="4 7" id="KW-0732">Signal</keyword>
<evidence type="ECO:0000256" key="1">
    <source>
        <dbReference type="ARBA" id="ARBA00004418"/>
    </source>
</evidence>
<dbReference type="Gene3D" id="3.40.190.10">
    <property type="entry name" value="Periplasmic binding protein-like II"/>
    <property type="match status" value="2"/>
</dbReference>
<evidence type="ECO:0000256" key="2">
    <source>
        <dbReference type="ARBA" id="ARBA00008520"/>
    </source>
</evidence>
<evidence type="ECO:0000256" key="6">
    <source>
        <dbReference type="ARBA" id="ARBA00049753"/>
    </source>
</evidence>
<proteinExistence type="inferred from homology"/>
<sequence>MIWEDIMKTVAKALLGAVSMLAVTVAAPAMAEPKAEVLHYWTSGGEAKAVQALQEAFKARGGTWVDAPVAGGGGDAQAAVLRARVLAGDPPAAVQIKGPNIQEWAEAGALGDLNAVAEAQNWDKVLPETIQNIVKYDGQYVAVPVNVHRVDWIWANPEVLAKVGADVPTTWDEFNETAEKLKAAGIIPLAHGGQPWQDATVFETVVLGVGGIDFYQKALVDLDMEALGSDTMVKVFDQMRKMRGYVDPDFPGRDWNLATAMVMRGEAAMQIMGDWAKGEFAAAGLEPGKDYICASTPSDGGYLLNSDSFAMFNVSGDDNVEGQALLAELILGTDFQETFNLYKGSIPARTDVPRGEFDACAIKSMDDMVSAAEGGTLMGSMAHEIAQAGAIRGAFIDVVTAHFNSDMSSTEATEKLVKSIKLAM</sequence>
<feature type="signal peptide" evidence="7">
    <location>
        <begin position="1"/>
        <end position="31"/>
    </location>
</feature>
<dbReference type="SUPFAM" id="SSF53850">
    <property type="entry name" value="Periplasmic binding protein-like II"/>
    <property type="match status" value="1"/>
</dbReference>
<comment type="function">
    <text evidence="5">Part of a binding-protein-dependent transport system for a sugar.</text>
</comment>
<comment type="similarity">
    <text evidence="2">Belongs to the bacterial solute-binding protein 1 family.</text>
</comment>
<dbReference type="EMBL" id="CP015124">
    <property type="protein sequence ID" value="ANP38122.1"/>
    <property type="molecule type" value="Genomic_DNA"/>
</dbReference>
<dbReference type="Pfam" id="PF01547">
    <property type="entry name" value="SBP_bac_1"/>
    <property type="match status" value="1"/>
</dbReference>
<dbReference type="InterPro" id="IPR050490">
    <property type="entry name" value="Bact_solute-bd_prot1"/>
</dbReference>
<dbReference type="Proteomes" id="UP000092565">
    <property type="component" value="Chromosome"/>
</dbReference>
<keyword evidence="3" id="KW-0813">Transport</keyword>
<evidence type="ECO:0000256" key="7">
    <source>
        <dbReference type="SAM" id="SignalP"/>
    </source>
</evidence>
<feature type="chain" id="PRO_5008518136" description="Probable sugar-binding periplasmic protein" evidence="7">
    <location>
        <begin position="32"/>
        <end position="424"/>
    </location>
</feature>
<evidence type="ECO:0000256" key="5">
    <source>
        <dbReference type="ARBA" id="ARBA00049629"/>
    </source>
</evidence>
<evidence type="ECO:0000313" key="8">
    <source>
        <dbReference type="EMBL" id="ANP38122.1"/>
    </source>
</evidence>
<reference evidence="8 9" key="1">
    <citation type="submission" date="2016-04" db="EMBL/GenBank/DDBJ databases">
        <authorList>
            <person name="Evans L.H."/>
            <person name="Alamgir A."/>
            <person name="Owens N."/>
            <person name="Weber N.D."/>
            <person name="Virtaneva K."/>
            <person name="Barbian K."/>
            <person name="Babar A."/>
            <person name="Rosenke K."/>
        </authorList>
    </citation>
    <scope>NUCLEOTIDE SEQUENCE [LARGE SCALE GENOMIC DNA]</scope>
    <source>
        <strain evidence="8 9">JL2886</strain>
    </source>
</reference>
<dbReference type="PATRIC" id="fig|60890.4.peg.3158"/>
<gene>
    <name evidence="8" type="primary">gtsA,glcE</name>
    <name evidence="8" type="ORF">JL2886_03242</name>
</gene>
<comment type="subcellular location">
    <subcellularLocation>
        <location evidence="1">Periplasm</location>
    </subcellularLocation>
</comment>